<reference evidence="1" key="1">
    <citation type="journal article" date="2019" name="Sci. Rep.">
        <title>Draft genome of Tanacetum cinerariifolium, the natural source of mosquito coil.</title>
        <authorList>
            <person name="Yamashiro T."/>
            <person name="Shiraishi A."/>
            <person name="Satake H."/>
            <person name="Nakayama K."/>
        </authorList>
    </citation>
    <scope>NUCLEOTIDE SEQUENCE</scope>
</reference>
<gene>
    <name evidence="1" type="ORF">Tci_893719</name>
</gene>
<sequence length="71" mass="7442">QHQVLEERLEGIDHDLAAVAHVVVVVAKLGEAGQVAVGQRLVVELVDDVVARAHVILGFQGLAQTVGQQAA</sequence>
<organism evidence="1">
    <name type="scientific">Tanacetum cinerariifolium</name>
    <name type="common">Dalmatian daisy</name>
    <name type="synonym">Chrysanthemum cinerariifolium</name>
    <dbReference type="NCBI Taxonomy" id="118510"/>
    <lineage>
        <taxon>Eukaryota</taxon>
        <taxon>Viridiplantae</taxon>
        <taxon>Streptophyta</taxon>
        <taxon>Embryophyta</taxon>
        <taxon>Tracheophyta</taxon>
        <taxon>Spermatophyta</taxon>
        <taxon>Magnoliopsida</taxon>
        <taxon>eudicotyledons</taxon>
        <taxon>Gunneridae</taxon>
        <taxon>Pentapetalae</taxon>
        <taxon>asterids</taxon>
        <taxon>campanulids</taxon>
        <taxon>Asterales</taxon>
        <taxon>Asteraceae</taxon>
        <taxon>Asteroideae</taxon>
        <taxon>Anthemideae</taxon>
        <taxon>Anthemidinae</taxon>
        <taxon>Tanacetum</taxon>
    </lineage>
</organism>
<dbReference type="AlphaFoldDB" id="A0A699UGS2"/>
<feature type="non-terminal residue" evidence="1">
    <location>
        <position position="1"/>
    </location>
</feature>
<evidence type="ECO:0000313" key="1">
    <source>
        <dbReference type="EMBL" id="GFD21750.1"/>
    </source>
</evidence>
<protein>
    <submittedName>
        <fullName evidence="1">Uncharacterized protein</fullName>
    </submittedName>
</protein>
<accession>A0A699UGS2</accession>
<proteinExistence type="predicted"/>
<dbReference type="EMBL" id="BKCJ011331960">
    <property type="protein sequence ID" value="GFD21750.1"/>
    <property type="molecule type" value="Genomic_DNA"/>
</dbReference>
<name>A0A699UGS2_TANCI</name>
<comment type="caution">
    <text evidence="1">The sequence shown here is derived from an EMBL/GenBank/DDBJ whole genome shotgun (WGS) entry which is preliminary data.</text>
</comment>